<evidence type="ECO:0000313" key="5">
    <source>
        <dbReference type="Proteomes" id="UP000434276"/>
    </source>
</evidence>
<accession>A0A654FY54</accession>
<protein>
    <recommendedName>
        <fullName evidence="6">Iron-sulfur cluster biosynthesis family protein</fullName>
    </recommendedName>
</protein>
<evidence type="ECO:0000313" key="3">
    <source>
        <dbReference type="EMBL" id="VYS65785.1"/>
    </source>
</evidence>
<evidence type="ECO:0000313" key="4">
    <source>
        <dbReference type="Proteomes" id="UP000426265"/>
    </source>
</evidence>
<organism evidence="2 5">
    <name type="scientific">Arabidopsis thaliana</name>
    <name type="common">Mouse-ear cress</name>
    <dbReference type="NCBI Taxonomy" id="3702"/>
    <lineage>
        <taxon>Eukaryota</taxon>
        <taxon>Viridiplantae</taxon>
        <taxon>Streptophyta</taxon>
        <taxon>Embryophyta</taxon>
        <taxon>Tracheophyta</taxon>
        <taxon>Spermatophyta</taxon>
        <taxon>Magnoliopsida</taxon>
        <taxon>eudicotyledons</taxon>
        <taxon>Gunneridae</taxon>
        <taxon>Pentapetalae</taxon>
        <taxon>rosids</taxon>
        <taxon>malvids</taxon>
        <taxon>Brassicales</taxon>
        <taxon>Brassicaceae</taxon>
        <taxon>Camelineae</taxon>
        <taxon>Arabidopsis</taxon>
    </lineage>
</organism>
<evidence type="ECO:0000313" key="2">
    <source>
        <dbReference type="EMBL" id="CAA0400507.1"/>
    </source>
</evidence>
<dbReference type="InterPro" id="IPR044200">
    <property type="entry name" value="At5g03900-like"/>
</dbReference>
<accession>A0A5S9Y1Q8</accession>
<proteinExistence type="predicted"/>
<dbReference type="Proteomes" id="UP000426265">
    <property type="component" value="Unassembled WGS sequence"/>
</dbReference>
<keyword evidence="1" id="KW-0812">Transmembrane</keyword>
<keyword evidence="1" id="KW-0472">Membrane</keyword>
<reference evidence="2 5" key="1">
    <citation type="submission" date="2019-12" db="EMBL/GenBank/DDBJ databases">
        <authorList>
            <person name="Jiao W.-B."/>
            <person name="Schneeberger K."/>
        </authorList>
    </citation>
    <scope>NUCLEOTIDE SEQUENCE [LARGE SCALE GENOMIC DNA]</scope>
    <source>
        <strain evidence="4">cv. An-1</strain>
        <strain evidence="5">cv. C24</strain>
    </source>
</reference>
<sequence>MACVSTCLILSPRLTQVGLSSKKPFLIRLRSPVDRYSFPRMLTERCLSTRRKFNRHGIAVVKAASLDKVSGAIKPGGLVESDKLPTDVRKRAMDAVDECGRRVTVGDVASRGGLKVTEAQTALQAIAADTDGFLEVSDEGDVLYVFPRDYRTKLAAKSLRIQIEPFLEKAKGAVDYLARVSFGTALIASIVIVYTSIIALLSSKSEDDNRQRRRGRSYDSGFNFYINPVDLLWYWDPNYYNRRRAREDEGKGMNFIESVFSFVFGDGDPNQGIEEERWQMIGQYITSRGGVVAADELAPYLDVPSSKSAMNDESYILPVLLRFDGQPELDEEGNILYRFPSLQRTASGSSRRKEYVGKWFDWVADMEKFFKEKKWQFSKTSTSERALVIGLGAVNLFGVIVLNTLLNEMSVRPGGFLTFVKNIYPLLQIYAGSFFTIPLIRWFSIKRKNNQIENRNKARLQFARALESPDIALRRKLLSARDMAQKTVIGKDRIVYSTDRDMMEQNYETDEWDRRFKELEKSD</sequence>
<name>A0A5S9Y1Q8_ARATH</name>
<feature type="transmembrane region" description="Helical" evidence="1">
    <location>
        <begin position="386"/>
        <end position="406"/>
    </location>
</feature>
<keyword evidence="1" id="KW-1133">Transmembrane helix</keyword>
<dbReference type="PANTHER" id="PTHR47380:SF4">
    <property type="entry name" value="OS02G0533000 PROTEIN"/>
    <property type="match status" value="1"/>
</dbReference>
<feature type="transmembrane region" description="Helical" evidence="1">
    <location>
        <begin position="426"/>
        <end position="445"/>
    </location>
</feature>
<dbReference type="ExpressionAtlas" id="A0A5S9Y1Q8">
    <property type="expression patterns" value="baseline and differential"/>
</dbReference>
<dbReference type="OrthoDB" id="4518at2759"/>
<dbReference type="Proteomes" id="UP000434276">
    <property type="component" value="Unassembled WGS sequence"/>
</dbReference>
<dbReference type="AlphaFoldDB" id="A0A5S9Y1Q8"/>
<dbReference type="PANTHER" id="PTHR47380">
    <property type="entry name" value="OS02G0533000 PROTEIN"/>
    <property type="match status" value="1"/>
</dbReference>
<gene>
    <name evidence="3" type="ORF">AN1_LOCUS21191</name>
    <name evidence="2" type="ORF">C24_LOCUS21088</name>
</gene>
<dbReference type="EMBL" id="CACSHJ010000096">
    <property type="protein sequence ID" value="CAA0400507.1"/>
    <property type="molecule type" value="Genomic_DNA"/>
</dbReference>
<feature type="transmembrane region" description="Helical" evidence="1">
    <location>
        <begin position="176"/>
        <end position="202"/>
    </location>
</feature>
<evidence type="ECO:0008006" key="6">
    <source>
        <dbReference type="Google" id="ProtNLM"/>
    </source>
</evidence>
<evidence type="ECO:0000256" key="1">
    <source>
        <dbReference type="SAM" id="Phobius"/>
    </source>
</evidence>
<dbReference type="EMBL" id="CACRSJ010000110">
    <property type="protein sequence ID" value="VYS65785.1"/>
    <property type="molecule type" value="Genomic_DNA"/>
</dbReference>